<dbReference type="AlphaFoldDB" id="A0A2G9WRV5"/>
<protein>
    <submittedName>
        <fullName evidence="2">Uncharacterized protein</fullName>
    </submittedName>
</protein>
<dbReference type="EMBL" id="NQVN01000018">
    <property type="protein sequence ID" value="PIO97448.1"/>
    <property type="molecule type" value="Genomic_DNA"/>
</dbReference>
<evidence type="ECO:0000313" key="2">
    <source>
        <dbReference type="EMBL" id="PIO97448.1"/>
    </source>
</evidence>
<name>A0A2G9WRV5_9HYPH</name>
<comment type="caution">
    <text evidence="2">The sequence shown here is derived from an EMBL/GenBank/DDBJ whole genome shotgun (WGS) entry which is preliminary data.</text>
</comment>
<accession>A0A2G9WRV5</accession>
<feature type="region of interest" description="Disordered" evidence="1">
    <location>
        <begin position="16"/>
        <end position="36"/>
    </location>
</feature>
<reference evidence="2 3" key="1">
    <citation type="submission" date="2017-08" db="EMBL/GenBank/DDBJ databases">
        <title>Pleomorphomonas carboxidotrophicus sp. nov., a new mesophilic hydrogenogenic carboxidotroph.</title>
        <authorList>
            <person name="Esquivel-Elizondo S."/>
            <person name="Krajmalnik-Brown R."/>
            <person name="Maldonado J."/>
        </authorList>
    </citation>
    <scope>NUCLEOTIDE SEQUENCE [LARGE SCALE GENOMIC DNA]</scope>
    <source>
        <strain evidence="2 3">SVCO-16</strain>
    </source>
</reference>
<evidence type="ECO:0000313" key="3">
    <source>
        <dbReference type="Proteomes" id="UP000231070"/>
    </source>
</evidence>
<sequence length="68" mass="7675">MWLGLPIIGKRDMSRTMGRQLPSSPRPLWERDQGEGCGRRPRSMGVFLEIALRFLSLVTDICLAPFSA</sequence>
<gene>
    <name evidence="2" type="ORF">CJ014_20700</name>
</gene>
<evidence type="ECO:0000256" key="1">
    <source>
        <dbReference type="SAM" id="MobiDB-lite"/>
    </source>
</evidence>
<organism evidence="2 3">
    <name type="scientific">Pleomorphomonas carboxyditropha</name>
    <dbReference type="NCBI Taxonomy" id="2023338"/>
    <lineage>
        <taxon>Bacteria</taxon>
        <taxon>Pseudomonadati</taxon>
        <taxon>Pseudomonadota</taxon>
        <taxon>Alphaproteobacteria</taxon>
        <taxon>Hyphomicrobiales</taxon>
        <taxon>Pleomorphomonadaceae</taxon>
        <taxon>Pleomorphomonas</taxon>
    </lineage>
</organism>
<proteinExistence type="predicted"/>
<keyword evidence="3" id="KW-1185">Reference proteome</keyword>
<dbReference type="Proteomes" id="UP000231070">
    <property type="component" value="Unassembled WGS sequence"/>
</dbReference>